<dbReference type="eggNOG" id="KOG1208">
    <property type="taxonomic scope" value="Eukaryota"/>
</dbReference>
<dbReference type="STRING" id="1109443.G4TND9"/>
<evidence type="ECO:0000313" key="3">
    <source>
        <dbReference type="Proteomes" id="UP000007148"/>
    </source>
</evidence>
<dbReference type="Pfam" id="PF00106">
    <property type="entry name" value="adh_short"/>
    <property type="match status" value="1"/>
</dbReference>
<keyword evidence="1" id="KW-0560">Oxidoreductase</keyword>
<accession>G4TND9</accession>
<proteinExistence type="predicted"/>
<dbReference type="SUPFAM" id="SSF51735">
    <property type="entry name" value="NAD(P)-binding Rossmann-fold domains"/>
    <property type="match status" value="1"/>
</dbReference>
<sequence length="340" mass="37839">MALRLLGENLSDKYVHRSLPESFVDLTGRVVIVTGSNTGLGLEAVKMFYKMNPARLIMAVRTVSKGESARQQVLQQQTRMKSGTSVEVWQLDMSSFASVKQFAQRCYDELERIDIFLANAGTQSDEWGVTTDGWENTLQINVLSTHLLTLLVHDKLVRTARLPPPKVGVNFKPHLVIVSSGVHLVAPFKDKNQANIFAALNTESRYVQGDRYFDSKLLEILITRHISKIPKFSQEASGVVMCTVNPGFCRSELMRRSPSAAIAVVGTLLMRPAREGAKAIVWACLDNNITQGAYTSNCAIDAVSKFVRSKEGDDVSRKLWNELVVILDTVAPERQEAWKV</sequence>
<dbReference type="PRINTS" id="PR00081">
    <property type="entry name" value="GDHRDH"/>
</dbReference>
<protein>
    <submittedName>
        <fullName evidence="2">Uncharacterized protein</fullName>
    </submittedName>
</protein>
<dbReference type="InterPro" id="IPR036291">
    <property type="entry name" value="NAD(P)-bd_dom_sf"/>
</dbReference>
<dbReference type="OMA" id="THIADHS"/>
<dbReference type="InParanoid" id="G4TND9"/>
<gene>
    <name evidence="2" type="ORF">PIIN_06768</name>
</gene>
<reference evidence="2 3" key="1">
    <citation type="journal article" date="2011" name="PLoS Pathog.">
        <title>Endophytic Life Strategies Decoded by Genome and Transcriptome Analyses of the Mutualistic Root Symbiont Piriformospora indica.</title>
        <authorList>
            <person name="Zuccaro A."/>
            <person name="Lahrmann U."/>
            <person name="Guldener U."/>
            <person name="Langen G."/>
            <person name="Pfiffi S."/>
            <person name="Biedenkopf D."/>
            <person name="Wong P."/>
            <person name="Samans B."/>
            <person name="Grimm C."/>
            <person name="Basiewicz M."/>
            <person name="Murat C."/>
            <person name="Martin F."/>
            <person name="Kogel K.H."/>
        </authorList>
    </citation>
    <scope>NUCLEOTIDE SEQUENCE [LARGE SCALE GENOMIC DNA]</scope>
    <source>
        <strain evidence="2 3">DSM 11827</strain>
    </source>
</reference>
<dbReference type="AlphaFoldDB" id="G4TND9"/>
<dbReference type="PANTHER" id="PTHR43157:SF31">
    <property type="entry name" value="PHOSPHATIDYLINOSITOL-GLYCAN BIOSYNTHESIS CLASS F PROTEIN"/>
    <property type="match status" value="1"/>
</dbReference>
<dbReference type="GO" id="GO:0016491">
    <property type="term" value="F:oxidoreductase activity"/>
    <property type="evidence" value="ECO:0007669"/>
    <property type="project" value="UniProtKB-KW"/>
</dbReference>
<evidence type="ECO:0000256" key="1">
    <source>
        <dbReference type="ARBA" id="ARBA00023002"/>
    </source>
</evidence>
<dbReference type="Proteomes" id="UP000007148">
    <property type="component" value="Unassembled WGS sequence"/>
</dbReference>
<comment type="caution">
    <text evidence="2">The sequence shown here is derived from an EMBL/GenBank/DDBJ whole genome shotgun (WGS) entry which is preliminary data.</text>
</comment>
<keyword evidence="3" id="KW-1185">Reference proteome</keyword>
<dbReference type="PANTHER" id="PTHR43157">
    <property type="entry name" value="PHOSPHATIDYLINOSITOL-GLYCAN BIOSYNTHESIS CLASS F PROTEIN-RELATED"/>
    <property type="match status" value="1"/>
</dbReference>
<evidence type="ECO:0000313" key="2">
    <source>
        <dbReference type="EMBL" id="CCA72832.1"/>
    </source>
</evidence>
<dbReference type="InterPro" id="IPR002347">
    <property type="entry name" value="SDR_fam"/>
</dbReference>
<dbReference type="Gene3D" id="3.40.50.720">
    <property type="entry name" value="NAD(P)-binding Rossmann-like Domain"/>
    <property type="match status" value="1"/>
</dbReference>
<dbReference type="EMBL" id="CAFZ01000186">
    <property type="protein sequence ID" value="CCA72832.1"/>
    <property type="molecule type" value="Genomic_DNA"/>
</dbReference>
<name>G4TND9_SERID</name>
<dbReference type="OrthoDB" id="542013at2759"/>
<dbReference type="HOGENOM" id="CLU_010194_44_4_1"/>
<organism evidence="2 3">
    <name type="scientific">Serendipita indica (strain DSM 11827)</name>
    <name type="common">Root endophyte fungus</name>
    <name type="synonym">Piriformospora indica</name>
    <dbReference type="NCBI Taxonomy" id="1109443"/>
    <lineage>
        <taxon>Eukaryota</taxon>
        <taxon>Fungi</taxon>
        <taxon>Dikarya</taxon>
        <taxon>Basidiomycota</taxon>
        <taxon>Agaricomycotina</taxon>
        <taxon>Agaricomycetes</taxon>
        <taxon>Sebacinales</taxon>
        <taxon>Serendipitaceae</taxon>
        <taxon>Serendipita</taxon>
    </lineage>
</organism>